<protein>
    <submittedName>
        <fullName evidence="1">Uncharacterized protein</fullName>
    </submittedName>
</protein>
<proteinExistence type="predicted"/>
<dbReference type="EMBL" id="JAINUF010000010">
    <property type="protein sequence ID" value="KAJ8347640.1"/>
    <property type="molecule type" value="Genomic_DNA"/>
</dbReference>
<organism evidence="1 2">
    <name type="scientific">Synaphobranchus kaupii</name>
    <name type="common">Kaup's arrowtooth eel</name>
    <dbReference type="NCBI Taxonomy" id="118154"/>
    <lineage>
        <taxon>Eukaryota</taxon>
        <taxon>Metazoa</taxon>
        <taxon>Chordata</taxon>
        <taxon>Craniata</taxon>
        <taxon>Vertebrata</taxon>
        <taxon>Euteleostomi</taxon>
        <taxon>Actinopterygii</taxon>
        <taxon>Neopterygii</taxon>
        <taxon>Teleostei</taxon>
        <taxon>Anguilliformes</taxon>
        <taxon>Synaphobranchidae</taxon>
        <taxon>Synaphobranchus</taxon>
    </lineage>
</organism>
<dbReference type="AlphaFoldDB" id="A0A9Q1INT4"/>
<reference evidence="1" key="1">
    <citation type="journal article" date="2023" name="Science">
        <title>Genome structures resolve the early diversification of teleost fishes.</title>
        <authorList>
            <person name="Parey E."/>
            <person name="Louis A."/>
            <person name="Montfort J."/>
            <person name="Bouchez O."/>
            <person name="Roques C."/>
            <person name="Iampietro C."/>
            <person name="Lluch J."/>
            <person name="Castinel A."/>
            <person name="Donnadieu C."/>
            <person name="Desvignes T."/>
            <person name="Floi Bucao C."/>
            <person name="Jouanno E."/>
            <person name="Wen M."/>
            <person name="Mejri S."/>
            <person name="Dirks R."/>
            <person name="Jansen H."/>
            <person name="Henkel C."/>
            <person name="Chen W.J."/>
            <person name="Zahm M."/>
            <person name="Cabau C."/>
            <person name="Klopp C."/>
            <person name="Thompson A.W."/>
            <person name="Robinson-Rechavi M."/>
            <person name="Braasch I."/>
            <person name="Lecointre G."/>
            <person name="Bobe J."/>
            <person name="Postlethwait J.H."/>
            <person name="Berthelot C."/>
            <person name="Roest Crollius H."/>
            <person name="Guiguen Y."/>
        </authorList>
    </citation>
    <scope>NUCLEOTIDE SEQUENCE</scope>
    <source>
        <strain evidence="1">WJC10195</strain>
    </source>
</reference>
<sequence length="97" mass="11045">MRRWMDLSSKVPWRSIEAGLANPIRLQDLPFSGTGRRTQCSKFGPIIVNTLKVWKTVERLKVEVFPEGVWSSVELPTPAPPHVGLGRAYPDISWWCL</sequence>
<gene>
    <name evidence="1" type="ORF">SKAU_G00262290</name>
</gene>
<evidence type="ECO:0000313" key="1">
    <source>
        <dbReference type="EMBL" id="KAJ8347640.1"/>
    </source>
</evidence>
<accession>A0A9Q1INT4</accession>
<keyword evidence="2" id="KW-1185">Reference proteome</keyword>
<dbReference type="Proteomes" id="UP001152622">
    <property type="component" value="Chromosome 10"/>
</dbReference>
<comment type="caution">
    <text evidence="1">The sequence shown here is derived from an EMBL/GenBank/DDBJ whole genome shotgun (WGS) entry which is preliminary data.</text>
</comment>
<evidence type="ECO:0000313" key="2">
    <source>
        <dbReference type="Proteomes" id="UP001152622"/>
    </source>
</evidence>
<name>A0A9Q1INT4_SYNKA</name>